<accession>A0ABW6DIA9</accession>
<dbReference type="EMBL" id="JBBKXZ010000001">
    <property type="protein sequence ID" value="MFD3393699.1"/>
    <property type="molecule type" value="Genomic_DNA"/>
</dbReference>
<protein>
    <submittedName>
        <fullName evidence="2">AMP-binding protein</fullName>
    </submittedName>
</protein>
<evidence type="ECO:0000313" key="2">
    <source>
        <dbReference type="EMBL" id="MFD3393699.1"/>
    </source>
</evidence>
<name>A0ABW6DIA9_9BACT</name>
<dbReference type="Gene3D" id="3.40.50.12780">
    <property type="entry name" value="N-terminal domain of ligase-like"/>
    <property type="match status" value="1"/>
</dbReference>
<keyword evidence="3" id="KW-1185">Reference proteome</keyword>
<dbReference type="Proteomes" id="UP001598138">
    <property type="component" value="Unassembled WGS sequence"/>
</dbReference>
<dbReference type="PANTHER" id="PTHR43201">
    <property type="entry name" value="ACYL-COA SYNTHETASE"/>
    <property type="match status" value="1"/>
</dbReference>
<comment type="caution">
    <text evidence="2">The sequence shown here is derived from an EMBL/GenBank/DDBJ whole genome shotgun (WGS) entry which is preliminary data.</text>
</comment>
<dbReference type="RefSeq" id="WP_377982548.1">
    <property type="nucleotide sequence ID" value="NZ_JBBKXZ010000001.1"/>
</dbReference>
<dbReference type="SUPFAM" id="SSF56801">
    <property type="entry name" value="Acetyl-CoA synthetase-like"/>
    <property type="match status" value="1"/>
</dbReference>
<dbReference type="Gene3D" id="3.30.300.30">
    <property type="match status" value="1"/>
</dbReference>
<dbReference type="InterPro" id="IPR042099">
    <property type="entry name" value="ANL_N_sf"/>
</dbReference>
<evidence type="ECO:0000259" key="1">
    <source>
        <dbReference type="Pfam" id="PF00501"/>
    </source>
</evidence>
<evidence type="ECO:0000313" key="3">
    <source>
        <dbReference type="Proteomes" id="UP001598138"/>
    </source>
</evidence>
<gene>
    <name evidence="2" type="ORF">U0R10_03605</name>
</gene>
<reference evidence="2 3" key="1">
    <citation type="submission" date="2024-03" db="EMBL/GenBank/DDBJ databases">
        <title>Aquirufa genome sequencing.</title>
        <authorList>
            <person name="Pitt A."/>
            <person name="Hahn M.W."/>
        </authorList>
    </citation>
    <scope>NUCLEOTIDE SEQUENCE [LARGE SCALE GENOMIC DNA]</scope>
    <source>
        <strain evidence="2 3">OSTEICH-129V</strain>
    </source>
</reference>
<dbReference type="InterPro" id="IPR045851">
    <property type="entry name" value="AMP-bd_C_sf"/>
</dbReference>
<dbReference type="InterPro" id="IPR000873">
    <property type="entry name" value="AMP-dep_synth/lig_dom"/>
</dbReference>
<proteinExistence type="predicted"/>
<dbReference type="Pfam" id="PF00501">
    <property type="entry name" value="AMP-binding"/>
    <property type="match status" value="1"/>
</dbReference>
<sequence>MLLFSPLAPDYPTPASDFERQVFDFCQKWKDGVTHFEFMTSGSTGSPKPILIPREAMIASARLTGAWLHLNPQDVALLCLPVHYIAGAMVLVRALELDLSLVLVEPSVNPLQGISPLSIQLASFVPNQWHAMLKDKLDLAAFFSNAKGVLLGGSGLSPSLLDETTEFKFPVFLTYGMTETVSHVAFQQLCPTYSAHFSWLPGVKHQVGENGCVSIKSAATSQQWIQTNDIIEQIDDAHFSLLGRVDRVINSAGRKIQAEKVETALGYLLPDRSFFVGSLPDDALGQKAVLFMEGSSVIDEHSLRVPSLESWEIPKEVIYLSKFETTGSGKMDRLKSVALYLNAQK</sequence>
<feature type="domain" description="AMP-dependent synthetase/ligase" evidence="1">
    <location>
        <begin position="40"/>
        <end position="186"/>
    </location>
</feature>
<organism evidence="2 3">
    <name type="scientific">Aquirufa avitistagni</name>
    <dbReference type="NCBI Taxonomy" id="3104728"/>
    <lineage>
        <taxon>Bacteria</taxon>
        <taxon>Pseudomonadati</taxon>
        <taxon>Bacteroidota</taxon>
        <taxon>Cytophagia</taxon>
        <taxon>Cytophagales</taxon>
        <taxon>Flectobacillaceae</taxon>
        <taxon>Aquirufa</taxon>
    </lineage>
</organism>
<dbReference type="PANTHER" id="PTHR43201:SF32">
    <property type="entry name" value="2-SUCCINYLBENZOATE--COA LIGASE, CHLOROPLASTIC_PEROXISOMAL"/>
    <property type="match status" value="1"/>
</dbReference>